<comment type="caution">
    <text evidence="5">The sequence shown here is derived from an EMBL/GenBank/DDBJ whole genome shotgun (WGS) entry which is preliminary data.</text>
</comment>
<keyword evidence="3" id="KW-0804">Transcription</keyword>
<dbReference type="InterPro" id="IPR036390">
    <property type="entry name" value="WH_DNA-bd_sf"/>
</dbReference>
<keyword evidence="2 5" id="KW-0238">DNA-binding</keyword>
<dbReference type="Gene3D" id="3.40.50.1360">
    <property type="match status" value="1"/>
</dbReference>
<evidence type="ECO:0000256" key="2">
    <source>
        <dbReference type="ARBA" id="ARBA00023125"/>
    </source>
</evidence>
<dbReference type="InterPro" id="IPR050313">
    <property type="entry name" value="Carb_Metab_HTH_regulators"/>
</dbReference>
<proteinExistence type="predicted"/>
<evidence type="ECO:0000256" key="3">
    <source>
        <dbReference type="ARBA" id="ARBA00023163"/>
    </source>
</evidence>
<evidence type="ECO:0000313" key="5">
    <source>
        <dbReference type="EMBL" id="MCZ8517121.1"/>
    </source>
</evidence>
<dbReference type="InterPro" id="IPR014036">
    <property type="entry name" value="DeoR-like_C"/>
</dbReference>
<gene>
    <name evidence="5" type="ORF">O9H85_33180</name>
</gene>
<dbReference type="SMART" id="SM00420">
    <property type="entry name" value="HTH_DEOR"/>
    <property type="match status" value="1"/>
</dbReference>
<dbReference type="InterPro" id="IPR037171">
    <property type="entry name" value="NagB/RpiA_transferase-like"/>
</dbReference>
<dbReference type="Gene3D" id="1.10.10.10">
    <property type="entry name" value="Winged helix-like DNA-binding domain superfamily/Winged helix DNA-binding domain"/>
    <property type="match status" value="1"/>
</dbReference>
<keyword evidence="1" id="KW-0805">Transcription regulation</keyword>
<dbReference type="Pfam" id="PF08220">
    <property type="entry name" value="HTH_DeoR"/>
    <property type="match status" value="1"/>
</dbReference>
<name>A0ABT4QJS1_9BACL</name>
<protein>
    <submittedName>
        <fullName evidence="5">DeoR/GlpR family DNA-binding transcription regulator</fullName>
    </submittedName>
</protein>
<accession>A0ABT4QJS1</accession>
<feature type="domain" description="HTH deoR-type" evidence="4">
    <location>
        <begin position="3"/>
        <end position="58"/>
    </location>
</feature>
<dbReference type="InterPro" id="IPR001034">
    <property type="entry name" value="DeoR_HTH"/>
</dbReference>
<evidence type="ECO:0000256" key="1">
    <source>
        <dbReference type="ARBA" id="ARBA00023015"/>
    </source>
</evidence>
<dbReference type="PROSITE" id="PS00894">
    <property type="entry name" value="HTH_DEOR_1"/>
    <property type="match status" value="1"/>
</dbReference>
<dbReference type="Proteomes" id="UP001527882">
    <property type="component" value="Unassembled WGS sequence"/>
</dbReference>
<dbReference type="SMART" id="SM01134">
    <property type="entry name" value="DeoRC"/>
    <property type="match status" value="1"/>
</dbReference>
<dbReference type="PANTHER" id="PTHR30363:SF44">
    <property type="entry name" value="AGA OPERON TRANSCRIPTIONAL REPRESSOR-RELATED"/>
    <property type="match status" value="1"/>
</dbReference>
<dbReference type="GO" id="GO:0003677">
    <property type="term" value="F:DNA binding"/>
    <property type="evidence" value="ECO:0007669"/>
    <property type="project" value="UniProtKB-KW"/>
</dbReference>
<dbReference type="RefSeq" id="WP_269885655.1">
    <property type="nucleotide sequence ID" value="NZ_JAQAGZ010000032.1"/>
</dbReference>
<dbReference type="PRINTS" id="PR00037">
    <property type="entry name" value="HTHLACR"/>
</dbReference>
<reference evidence="5 6" key="1">
    <citation type="submission" date="2022-12" db="EMBL/GenBank/DDBJ databases">
        <title>Draft genome sequence of Paenibacillus sp. dW9.</title>
        <authorList>
            <person name="Choi E.-W."/>
            <person name="Kim D.-U."/>
        </authorList>
    </citation>
    <scope>NUCLEOTIDE SEQUENCE [LARGE SCALE GENOMIC DNA]</scope>
    <source>
        <strain evidence="6">dW9</strain>
    </source>
</reference>
<evidence type="ECO:0000259" key="4">
    <source>
        <dbReference type="PROSITE" id="PS51000"/>
    </source>
</evidence>
<organism evidence="5 6">
    <name type="scientific">Paenibacillus gyeongsangnamensis</name>
    <dbReference type="NCBI Taxonomy" id="3388067"/>
    <lineage>
        <taxon>Bacteria</taxon>
        <taxon>Bacillati</taxon>
        <taxon>Bacillota</taxon>
        <taxon>Bacilli</taxon>
        <taxon>Bacillales</taxon>
        <taxon>Paenibacillaceae</taxon>
        <taxon>Paenibacillus</taxon>
    </lineage>
</organism>
<dbReference type="SUPFAM" id="SSF46785">
    <property type="entry name" value="Winged helix' DNA-binding domain"/>
    <property type="match status" value="1"/>
</dbReference>
<dbReference type="InterPro" id="IPR036388">
    <property type="entry name" value="WH-like_DNA-bd_sf"/>
</dbReference>
<dbReference type="InterPro" id="IPR018356">
    <property type="entry name" value="Tscrpt_reg_HTH_DeoR_CS"/>
</dbReference>
<dbReference type="PANTHER" id="PTHR30363">
    <property type="entry name" value="HTH-TYPE TRANSCRIPTIONAL REGULATOR SRLR-RELATED"/>
    <property type="match status" value="1"/>
</dbReference>
<dbReference type="EMBL" id="JAQAGZ010000032">
    <property type="protein sequence ID" value="MCZ8517121.1"/>
    <property type="molecule type" value="Genomic_DNA"/>
</dbReference>
<dbReference type="PROSITE" id="PS51000">
    <property type="entry name" value="HTH_DEOR_2"/>
    <property type="match status" value="1"/>
</dbReference>
<keyword evidence="6" id="KW-1185">Reference proteome</keyword>
<dbReference type="Pfam" id="PF00455">
    <property type="entry name" value="DeoRC"/>
    <property type="match status" value="1"/>
</dbReference>
<dbReference type="SUPFAM" id="SSF100950">
    <property type="entry name" value="NagB/RpiA/CoA transferase-like"/>
    <property type="match status" value="1"/>
</dbReference>
<evidence type="ECO:0000313" key="6">
    <source>
        <dbReference type="Proteomes" id="UP001527882"/>
    </source>
</evidence>
<sequence length="255" mass="28282">MSAIKRYELIMQHLLASGEVTVGELAERLHVTGKTIRQDFEKLEGKGLLRRTHGGAVLASDSYSGLFREQEAGSKHPDEKQQAARCALAHIGQGDIIALDSGSTTLEIAKLLDNMPLTVITNDLYVIGELIKKDQIRLVVPGGVRSRNQLVNENAGNFLRKLNVQKAFLSTTGIHLEYGLTIFTQMHAEQKRALIESAREVYCVADHSKFDKCALFTFAKLQEVGTVLTDAGLTDELLHKYETAGVRIERFLHVQ</sequence>